<evidence type="ECO:0000256" key="3">
    <source>
        <dbReference type="ARBA" id="ARBA00007691"/>
    </source>
</evidence>
<keyword evidence="6" id="KW-0812">Transmembrane</keyword>
<dbReference type="Pfam" id="PF15051">
    <property type="entry name" value="FAM198"/>
    <property type="match status" value="1"/>
</dbReference>
<sequence>MSLGALLWMVLNWINWLDSIIFPRFRRCPLSKRTLIIASVCVVYLCFVASHVGSSQHHRDRRIKNDKYRHTRGLDHLDISDALPDSVDLDTGASSVVPTRSNVVYITLKSKRLKPANIERDARHIMRNPALSTSWRNTRDVDVQSVDISHISHPDADTHSSSIRIYSQKAPPWFSPQDVSVMRFLADAKSPAFLPTRKIRKTEQYVCGSVWMIRSPVDTTEVFAFHLDRVLGLNRTIPAVSRKFSFLHGKTSNTDSGLDTMRFSFEATYCVKTMK</sequence>
<feature type="transmembrane region" description="Helical" evidence="6">
    <location>
        <begin position="6"/>
        <end position="23"/>
    </location>
</feature>
<evidence type="ECO:0000256" key="6">
    <source>
        <dbReference type="SAM" id="Phobius"/>
    </source>
</evidence>
<dbReference type="InParanoid" id="A0A672ZIT6"/>
<reference evidence="7" key="1">
    <citation type="submission" date="2019-06" db="EMBL/GenBank/DDBJ databases">
        <authorList>
            <consortium name="Wellcome Sanger Institute Data Sharing"/>
        </authorList>
    </citation>
    <scope>NUCLEOTIDE SEQUENCE [LARGE SCALE GENOMIC DNA]</scope>
</reference>
<comment type="subcellular location">
    <subcellularLocation>
        <location evidence="1">Endomembrane system</location>
    </subcellularLocation>
    <subcellularLocation>
        <location evidence="2">Golgi apparatus</location>
    </subcellularLocation>
</comment>
<dbReference type="InterPro" id="IPR029207">
    <property type="entry name" value="FAM198"/>
</dbReference>
<keyword evidence="6" id="KW-1133">Transmembrane helix</keyword>
<evidence type="ECO:0000313" key="8">
    <source>
        <dbReference type="Proteomes" id="UP000472271"/>
    </source>
</evidence>
<evidence type="ECO:0000256" key="1">
    <source>
        <dbReference type="ARBA" id="ARBA00004308"/>
    </source>
</evidence>
<comment type="similarity">
    <text evidence="3">Belongs to the GASK family.</text>
</comment>
<dbReference type="AlphaFoldDB" id="A0A672ZIT6"/>
<keyword evidence="8" id="KW-1185">Reference proteome</keyword>
<proteinExistence type="inferred from homology"/>
<reference evidence="7" key="2">
    <citation type="submission" date="2025-08" db="UniProtKB">
        <authorList>
            <consortium name="Ensembl"/>
        </authorList>
    </citation>
    <scope>IDENTIFICATION</scope>
</reference>
<evidence type="ECO:0000313" key="7">
    <source>
        <dbReference type="Ensembl" id="ENSSORP00005017015.1"/>
    </source>
</evidence>
<accession>A0A672ZIT6</accession>
<dbReference type="Proteomes" id="UP000472271">
    <property type="component" value="Chromosome 10"/>
</dbReference>
<evidence type="ECO:0000256" key="5">
    <source>
        <dbReference type="ARBA" id="ARBA00023136"/>
    </source>
</evidence>
<dbReference type="PANTHER" id="PTHR15905:SF1">
    <property type="entry name" value="GOLGI-ASSOCIATED KINASE 1B"/>
    <property type="match status" value="1"/>
</dbReference>
<dbReference type="Ensembl" id="ENSSORT00005017529.1">
    <property type="protein sequence ID" value="ENSSORP00005017015.1"/>
    <property type="gene ID" value="ENSSORG00005008566.1"/>
</dbReference>
<keyword evidence="5 6" id="KW-0472">Membrane</keyword>
<feature type="transmembrane region" description="Helical" evidence="6">
    <location>
        <begin position="35"/>
        <end position="53"/>
    </location>
</feature>
<evidence type="ECO:0000256" key="2">
    <source>
        <dbReference type="ARBA" id="ARBA00004555"/>
    </source>
</evidence>
<organism evidence="7 8">
    <name type="scientific">Sphaeramia orbicularis</name>
    <name type="common">orbiculate cardinalfish</name>
    <dbReference type="NCBI Taxonomy" id="375764"/>
    <lineage>
        <taxon>Eukaryota</taxon>
        <taxon>Metazoa</taxon>
        <taxon>Chordata</taxon>
        <taxon>Craniata</taxon>
        <taxon>Vertebrata</taxon>
        <taxon>Euteleostomi</taxon>
        <taxon>Actinopterygii</taxon>
        <taxon>Neopterygii</taxon>
        <taxon>Teleostei</taxon>
        <taxon>Neoteleostei</taxon>
        <taxon>Acanthomorphata</taxon>
        <taxon>Gobiaria</taxon>
        <taxon>Kurtiformes</taxon>
        <taxon>Apogonoidei</taxon>
        <taxon>Apogonidae</taxon>
        <taxon>Apogoninae</taxon>
        <taxon>Sphaeramia</taxon>
    </lineage>
</organism>
<name>A0A672ZIT6_9TELE</name>
<protein>
    <submittedName>
        <fullName evidence="7">Uncharacterized protein</fullName>
    </submittedName>
</protein>
<keyword evidence="4" id="KW-0333">Golgi apparatus</keyword>
<reference evidence="7" key="3">
    <citation type="submission" date="2025-09" db="UniProtKB">
        <authorList>
            <consortium name="Ensembl"/>
        </authorList>
    </citation>
    <scope>IDENTIFICATION</scope>
</reference>
<dbReference type="GO" id="GO:0005794">
    <property type="term" value="C:Golgi apparatus"/>
    <property type="evidence" value="ECO:0007669"/>
    <property type="project" value="UniProtKB-SubCell"/>
</dbReference>
<dbReference type="PANTHER" id="PTHR15905">
    <property type="entry name" value="GOLGI-ASSOCIATED KINASE 1B-RELATED"/>
    <property type="match status" value="1"/>
</dbReference>
<evidence type="ECO:0000256" key="4">
    <source>
        <dbReference type="ARBA" id="ARBA00023034"/>
    </source>
</evidence>